<dbReference type="OrthoDB" id="6288621at2759"/>
<organism evidence="2 3">
    <name type="scientific">Fasciola gigantica</name>
    <name type="common">Giant liver fluke</name>
    <dbReference type="NCBI Taxonomy" id="46835"/>
    <lineage>
        <taxon>Eukaryota</taxon>
        <taxon>Metazoa</taxon>
        <taxon>Spiralia</taxon>
        <taxon>Lophotrochozoa</taxon>
        <taxon>Platyhelminthes</taxon>
        <taxon>Trematoda</taxon>
        <taxon>Digenea</taxon>
        <taxon>Plagiorchiida</taxon>
        <taxon>Echinostomata</taxon>
        <taxon>Echinostomatoidea</taxon>
        <taxon>Fasciolidae</taxon>
        <taxon>Fasciola</taxon>
    </lineage>
</organism>
<dbReference type="EMBL" id="SUNJ01008721">
    <property type="protein sequence ID" value="TPP61004.1"/>
    <property type="molecule type" value="Genomic_DNA"/>
</dbReference>
<feature type="coiled-coil region" evidence="1">
    <location>
        <begin position="764"/>
        <end position="812"/>
    </location>
</feature>
<accession>A0A504YIE4</accession>
<comment type="caution">
    <text evidence="2">The sequence shown here is derived from an EMBL/GenBank/DDBJ whole genome shotgun (WGS) entry which is preliminary data.</text>
</comment>
<evidence type="ECO:0000313" key="2">
    <source>
        <dbReference type="EMBL" id="TPP61004.1"/>
    </source>
</evidence>
<evidence type="ECO:0000256" key="1">
    <source>
        <dbReference type="SAM" id="Coils"/>
    </source>
</evidence>
<dbReference type="AlphaFoldDB" id="A0A504YIE4"/>
<evidence type="ECO:0000313" key="3">
    <source>
        <dbReference type="Proteomes" id="UP000316759"/>
    </source>
</evidence>
<name>A0A504YIE4_FASGI</name>
<keyword evidence="3" id="KW-1185">Reference proteome</keyword>
<keyword evidence="1" id="KW-0175">Coiled coil</keyword>
<dbReference type="Proteomes" id="UP000316759">
    <property type="component" value="Unassembled WGS sequence"/>
</dbReference>
<sequence length="980" mass="111640">MTTTVSIQTGDAEVTLDLEQTTLLSRLISENSQLRERLEQLRVKHEFEFSEQEHTVYELRKELRNTQAEKHALETKFTQKLHIFEDSSRIMEENLSPVNTRLQTEGAQANVEAKECAIPSNEEQKLRRELQDAEERTTKLISDNIYLDQVAEALQCELNELKQTTIRKQPLIDSGTQTGYSEQPTMICTKCVQLESVVRDYASLYGGLHLHHLVTGDQDSSIDSPITQDIREHKSITDSTVIANDDQRCENSAVCACQIRSTPPLKASGKVIHTIKKTTAERSSEKSITHLVPTNRETEHSIWENYSHRFNEFGEPVVSDAQLETSRSIQSDCPHAKKVRLLSKQLKRKSILCGALESQKNRLSIRLAYARARLRTIPAVSVPWIPNRLESAKTLNLSHEKRTIGPSYQGPMIFSIPAPTHDCGILSQKIARLSKQNSNLRTQLEKTRLALDEKQRLLDELISSRSDEQNTCESEARNETWFCSSETQMSSHYQRLLNSGQGNRLEQEDLVECHTNFPDQCSVVTGENTTVEADIDNSGTSSLQTTARFSVSNEQREECINKPILPVDPLVFLRQRNQALVQQVRVLQQGKKYAEHEASVHLQKADELSVLLHKTHHERDRYKRIVEHLTGYMYQLDQVLTDLESRDSQPVIDRAEVLQTSKFANIESYAPGSRLIDLRTDKQPKLYAFARSLARRVQDVMNSTIKDSEQLNAKLLQLSREDARHRMLLSELRRSLSRSRETQKLLQSELDNQMASLVEVRSSEANLRNENKCQRTRIKALLSEKHKIIDAMEESDRMRKAAEQQLDRLNRKLVNTGIHNLLLGNESDLCSSSTKTLYEKMVQFGAPVGFMPCWADAVVGGLKFQPLVSRASLDVARNKAANLLGISVERLDRLCELRPHNSDSQNSWTFGEISEDCGRRNGVCTEVHLESLRISIRRWSDLLNSVLEEVNLESSLNGLNGKIFCDLTRLLTMWKECARL</sequence>
<feature type="coiled-coil region" evidence="1">
    <location>
        <begin position="430"/>
        <end position="464"/>
    </location>
</feature>
<feature type="coiled-coil region" evidence="1">
    <location>
        <begin position="24"/>
        <end position="76"/>
    </location>
</feature>
<proteinExistence type="predicted"/>
<gene>
    <name evidence="2" type="ORF">FGIG_05239</name>
</gene>
<protein>
    <submittedName>
        <fullName evidence="2">Uncharacterized protein</fullName>
    </submittedName>
</protein>
<reference evidence="2 3" key="1">
    <citation type="submission" date="2019-04" db="EMBL/GenBank/DDBJ databases">
        <title>Annotation for the trematode Fasciola gigantica.</title>
        <authorList>
            <person name="Choi Y.-J."/>
        </authorList>
    </citation>
    <scope>NUCLEOTIDE SEQUENCE [LARGE SCALE GENOMIC DNA]</scope>
    <source>
        <strain evidence="2">Uganda_cow_1</strain>
    </source>
</reference>